<feature type="compositionally biased region" description="Basic and acidic residues" evidence="2">
    <location>
        <begin position="16"/>
        <end position="25"/>
    </location>
</feature>
<dbReference type="PANTHER" id="PTHR10579">
    <property type="entry name" value="CALCIUM-ACTIVATED CHLORIDE CHANNEL REGULATOR"/>
    <property type="match status" value="1"/>
</dbReference>
<proteinExistence type="predicted"/>
<dbReference type="Pfam" id="PF25243">
    <property type="entry name" value="WAV3_C"/>
    <property type="match status" value="1"/>
</dbReference>
<gene>
    <name evidence="5" type="ORF">LLUT_LOCUS12887</name>
</gene>
<dbReference type="PROSITE" id="PS50089">
    <property type="entry name" value="ZF_RING_2"/>
    <property type="match status" value="1"/>
</dbReference>
<feature type="compositionally biased region" description="Polar residues" evidence="2">
    <location>
        <begin position="58"/>
        <end position="72"/>
    </location>
</feature>
<dbReference type="Gene3D" id="3.30.40.10">
    <property type="entry name" value="Zinc/RING finger domain, C3HC4 (zinc finger)"/>
    <property type="match status" value="1"/>
</dbReference>
<dbReference type="SMART" id="SM00327">
    <property type="entry name" value="VWA"/>
    <property type="match status" value="1"/>
</dbReference>
<evidence type="ECO:0000313" key="5">
    <source>
        <dbReference type="EMBL" id="CAL0311827.1"/>
    </source>
</evidence>
<dbReference type="Pfam" id="PF17123">
    <property type="entry name" value="zf-RING_11"/>
    <property type="match status" value="1"/>
</dbReference>
<name>A0AAV1WRT3_LUPLU</name>
<dbReference type="PANTHER" id="PTHR10579:SF59">
    <property type="entry name" value="E3 UBIQUITIN-PROTEIN LIGASE EDA40-RELATED"/>
    <property type="match status" value="1"/>
</dbReference>
<dbReference type="AlphaFoldDB" id="A0AAV1WRT3"/>
<dbReference type="InterPro" id="IPR013083">
    <property type="entry name" value="Znf_RING/FYVE/PHD"/>
</dbReference>
<comment type="caution">
    <text evidence="5">The sequence shown here is derived from an EMBL/GenBank/DDBJ whole genome shotgun (WGS) entry which is preliminary data.</text>
</comment>
<sequence>MVNGWRRAFCTSIPEDNNREPKVLSDKQQLQQHCDTTTTTNKDTNHSPKPNSKFGFFSNPSTPRSQSNTVTGPNLRCRTSVTTSTCSVPNSPKLQCSNPKKQNNSPRLFQFSSPKSLTPSTFSLLKANLRLSKSRCGICLQNVKSGQGTAIFTAECSHTFHFPCIATHAKKNPIVTCPVCSTCWKELPVLSIHSEKKISAEGKSNDIKTRSLKVYNDDEPLLSPTSVARFNPIPESEDEDDENTEFQGFNIFTSSPLNNRNLQVCLLPEAAIVAGNRSYESYVLVMKLKAPPIQTAANAARRAPVDVVMVLDVGGAMNGSKLRMMKHMMRMIISLLGSADRLSIVAFSAGSKRLLPLRRMTSSGQRSARRIVDALAAIDQPRDGSPVKNDAVKKAAKVLEDRRDKNSVASVIVLSDIEESRAALITTSSNPKPYQVSSTRLSQLEIPVHSVSFPREGDCAHTLSNDTFTKLMSNLLSVVAQDVKIQLSVVSRARTVEIAALYSLSGRPEGLESGSIKIGNLYAEEERELLLELKVPAVSAGSHHVLTALSSYVDPLTQEVINPIEQAMLVPRPHAVRSSSVKIERLRNLHVTARAVAESSRLAEHADFSGARRLLSSAQALLLRSGEPGEEYLRWLEAELAELRCKNQVQTQRQGTNQRVDEKLEPLTPTSAWRAAERLAKVAIMKKSMNRVSDLHGFENARF</sequence>
<dbReference type="GO" id="GO:0008270">
    <property type="term" value="F:zinc ion binding"/>
    <property type="evidence" value="ECO:0007669"/>
    <property type="project" value="UniProtKB-KW"/>
</dbReference>
<evidence type="ECO:0000259" key="4">
    <source>
        <dbReference type="PROSITE" id="PS50234"/>
    </source>
</evidence>
<feature type="region of interest" description="Disordered" evidence="2">
    <location>
        <begin position="13"/>
        <end position="74"/>
    </location>
</feature>
<dbReference type="Pfam" id="PF13519">
    <property type="entry name" value="VWA_2"/>
    <property type="match status" value="1"/>
</dbReference>
<dbReference type="SMART" id="SM00184">
    <property type="entry name" value="RING"/>
    <property type="match status" value="1"/>
</dbReference>
<dbReference type="InterPro" id="IPR057427">
    <property type="entry name" value="WAV3_C"/>
</dbReference>
<keyword evidence="1" id="KW-0862">Zinc</keyword>
<dbReference type="PROSITE" id="PS50234">
    <property type="entry name" value="VWFA"/>
    <property type="match status" value="1"/>
</dbReference>
<feature type="domain" description="VWFA" evidence="4">
    <location>
        <begin position="306"/>
        <end position="479"/>
    </location>
</feature>
<dbReference type="CDD" id="cd23114">
    <property type="entry name" value="RING-H2_WAVH2"/>
    <property type="match status" value="1"/>
</dbReference>
<dbReference type="EMBL" id="CAXHTB010000009">
    <property type="protein sequence ID" value="CAL0311827.1"/>
    <property type="molecule type" value="Genomic_DNA"/>
</dbReference>
<dbReference type="SUPFAM" id="SSF57850">
    <property type="entry name" value="RING/U-box"/>
    <property type="match status" value="1"/>
</dbReference>
<protein>
    <submittedName>
        <fullName evidence="5">Uncharacterized protein</fullName>
    </submittedName>
</protein>
<dbReference type="Proteomes" id="UP001497480">
    <property type="component" value="Unassembled WGS sequence"/>
</dbReference>
<organism evidence="5 6">
    <name type="scientific">Lupinus luteus</name>
    <name type="common">European yellow lupine</name>
    <dbReference type="NCBI Taxonomy" id="3873"/>
    <lineage>
        <taxon>Eukaryota</taxon>
        <taxon>Viridiplantae</taxon>
        <taxon>Streptophyta</taxon>
        <taxon>Embryophyta</taxon>
        <taxon>Tracheophyta</taxon>
        <taxon>Spermatophyta</taxon>
        <taxon>Magnoliopsida</taxon>
        <taxon>eudicotyledons</taxon>
        <taxon>Gunneridae</taxon>
        <taxon>Pentapetalae</taxon>
        <taxon>rosids</taxon>
        <taxon>fabids</taxon>
        <taxon>Fabales</taxon>
        <taxon>Fabaceae</taxon>
        <taxon>Papilionoideae</taxon>
        <taxon>50 kb inversion clade</taxon>
        <taxon>genistoids sensu lato</taxon>
        <taxon>core genistoids</taxon>
        <taxon>Genisteae</taxon>
        <taxon>Lupinus</taxon>
    </lineage>
</organism>
<keyword evidence="6" id="KW-1185">Reference proteome</keyword>
<keyword evidence="1" id="KW-0863">Zinc-finger</keyword>
<feature type="domain" description="RING-type" evidence="3">
    <location>
        <begin position="136"/>
        <end position="181"/>
    </location>
</feature>
<accession>A0AAV1WRT3</accession>
<dbReference type="InterPro" id="IPR002035">
    <property type="entry name" value="VWF_A"/>
</dbReference>
<dbReference type="InterPro" id="IPR036465">
    <property type="entry name" value="vWFA_dom_sf"/>
</dbReference>
<keyword evidence="1" id="KW-0479">Metal-binding</keyword>
<dbReference type="InterPro" id="IPR051266">
    <property type="entry name" value="CLCR"/>
</dbReference>
<evidence type="ECO:0000256" key="2">
    <source>
        <dbReference type="SAM" id="MobiDB-lite"/>
    </source>
</evidence>
<evidence type="ECO:0000259" key="3">
    <source>
        <dbReference type="PROSITE" id="PS50089"/>
    </source>
</evidence>
<evidence type="ECO:0000313" key="6">
    <source>
        <dbReference type="Proteomes" id="UP001497480"/>
    </source>
</evidence>
<dbReference type="Gene3D" id="3.40.50.410">
    <property type="entry name" value="von Willebrand factor, type A domain"/>
    <property type="match status" value="1"/>
</dbReference>
<reference evidence="5 6" key="1">
    <citation type="submission" date="2024-03" db="EMBL/GenBank/DDBJ databases">
        <authorList>
            <person name="Martinez-Hernandez J."/>
        </authorList>
    </citation>
    <scope>NUCLEOTIDE SEQUENCE [LARGE SCALE GENOMIC DNA]</scope>
</reference>
<dbReference type="SUPFAM" id="SSF53300">
    <property type="entry name" value="vWA-like"/>
    <property type="match status" value="1"/>
</dbReference>
<evidence type="ECO:0000256" key="1">
    <source>
        <dbReference type="PROSITE-ProRule" id="PRU00175"/>
    </source>
</evidence>
<dbReference type="InterPro" id="IPR001841">
    <property type="entry name" value="Znf_RING"/>
</dbReference>